<evidence type="ECO:0000313" key="3">
    <source>
        <dbReference type="Proteomes" id="UP001152888"/>
    </source>
</evidence>
<evidence type="ECO:0000313" key="2">
    <source>
        <dbReference type="EMBL" id="CAH2003275.1"/>
    </source>
</evidence>
<feature type="compositionally biased region" description="Polar residues" evidence="1">
    <location>
        <begin position="17"/>
        <end position="42"/>
    </location>
</feature>
<organism evidence="2 3">
    <name type="scientific">Acanthoscelides obtectus</name>
    <name type="common">Bean weevil</name>
    <name type="synonym">Bruchus obtectus</name>
    <dbReference type="NCBI Taxonomy" id="200917"/>
    <lineage>
        <taxon>Eukaryota</taxon>
        <taxon>Metazoa</taxon>
        <taxon>Ecdysozoa</taxon>
        <taxon>Arthropoda</taxon>
        <taxon>Hexapoda</taxon>
        <taxon>Insecta</taxon>
        <taxon>Pterygota</taxon>
        <taxon>Neoptera</taxon>
        <taxon>Endopterygota</taxon>
        <taxon>Coleoptera</taxon>
        <taxon>Polyphaga</taxon>
        <taxon>Cucujiformia</taxon>
        <taxon>Chrysomeloidea</taxon>
        <taxon>Chrysomelidae</taxon>
        <taxon>Bruchinae</taxon>
        <taxon>Bruchini</taxon>
        <taxon>Acanthoscelides</taxon>
    </lineage>
</organism>
<feature type="region of interest" description="Disordered" evidence="1">
    <location>
        <begin position="1"/>
        <end position="43"/>
    </location>
</feature>
<keyword evidence="3" id="KW-1185">Reference proteome</keyword>
<evidence type="ECO:0000256" key="1">
    <source>
        <dbReference type="SAM" id="MobiDB-lite"/>
    </source>
</evidence>
<protein>
    <submittedName>
        <fullName evidence="2">Uncharacterized protein</fullName>
    </submittedName>
</protein>
<comment type="caution">
    <text evidence="2">The sequence shown here is derived from an EMBL/GenBank/DDBJ whole genome shotgun (WGS) entry which is preliminary data.</text>
</comment>
<dbReference type="AlphaFoldDB" id="A0A9P0LU88"/>
<dbReference type="Proteomes" id="UP001152888">
    <property type="component" value="Unassembled WGS sequence"/>
</dbReference>
<gene>
    <name evidence="2" type="ORF">ACAOBT_LOCUS27316</name>
</gene>
<dbReference type="EMBL" id="CAKOFQ010007535">
    <property type="protein sequence ID" value="CAH2003275.1"/>
    <property type="molecule type" value="Genomic_DNA"/>
</dbReference>
<sequence length="76" mass="8422">MSRRTSTPAPQLLHEPLQTTSRATTSTEPGESEQLQTQNQEPKTVDKVTTALAQHFPVAGRLSYKALNRATSQMDR</sequence>
<reference evidence="2" key="1">
    <citation type="submission" date="2022-03" db="EMBL/GenBank/DDBJ databases">
        <authorList>
            <person name="Sayadi A."/>
        </authorList>
    </citation>
    <scope>NUCLEOTIDE SEQUENCE</scope>
</reference>
<proteinExistence type="predicted"/>
<name>A0A9P0LU88_ACAOB</name>
<accession>A0A9P0LU88</accession>